<name>A0A2U3CT68_SULT2</name>
<dbReference type="SUPFAM" id="SSF51445">
    <property type="entry name" value="(Trans)glycosidases"/>
    <property type="match status" value="1"/>
</dbReference>
<dbReference type="OrthoDB" id="2782278at2"/>
<dbReference type="RefSeq" id="WP_109431840.1">
    <property type="nucleotide sequence ID" value="NZ_MPDK01000072.1"/>
</dbReference>
<dbReference type="AlphaFoldDB" id="A0A2U3CT68"/>
<protein>
    <recommendedName>
        <fullName evidence="3">DUF1906 domain-containing protein</fullName>
    </recommendedName>
</protein>
<comment type="caution">
    <text evidence="1">The sequence shown here is derived from an EMBL/GenBank/DDBJ whole genome shotgun (WGS) entry which is preliminary data.</text>
</comment>
<evidence type="ECO:0000313" key="2">
    <source>
        <dbReference type="Proteomes" id="UP000245380"/>
    </source>
</evidence>
<proteinExistence type="predicted"/>
<sequence>MLYGSDSATDGFQSGTTGERFYIGELGSVGSATTDYFNSSTADYANNNGGFVQGFWFLGSKPSGSSYTDESWGAHMAQMAIAQVTSSAYSKYGIGLIYADVEVGYWNGTTDENYATVKGFCNELSQQSYVPGIYSAPDAWTEICGSNSAQAIAPGYGWSYEPQYTSSATIPSSFAPETFSDYNNEDIIMWQYYSSDSADYDAYVD</sequence>
<evidence type="ECO:0008006" key="3">
    <source>
        <dbReference type="Google" id="ProtNLM"/>
    </source>
</evidence>
<accession>A0A2U3CT68</accession>
<gene>
    <name evidence="1" type="ORF">BM613_14160</name>
</gene>
<reference evidence="1 2" key="1">
    <citation type="submission" date="2016-11" db="EMBL/GenBank/DDBJ databases">
        <title>Comparative genomics of Acidibacillus ferroxidans species.</title>
        <authorList>
            <person name="Oliveira G."/>
            <person name="Nunes G."/>
            <person name="Oliveira R."/>
            <person name="Araujo F."/>
            <person name="Salim A."/>
            <person name="Scholte L."/>
            <person name="Morais D."/>
            <person name="Nancucheo I."/>
            <person name="Johnson D.B."/>
            <person name="Grail B."/>
            <person name="Bittencourt J."/>
            <person name="Valadares R."/>
        </authorList>
    </citation>
    <scope>NUCLEOTIDE SEQUENCE [LARGE SCALE GENOMIC DNA]</scope>
    <source>
        <strain evidence="1 2">Y002</strain>
    </source>
</reference>
<dbReference type="Gene3D" id="3.20.20.80">
    <property type="entry name" value="Glycosidases"/>
    <property type="match status" value="1"/>
</dbReference>
<organism evidence="1 2">
    <name type="scientific">Sulfoacidibacillus thermotolerans</name>
    <name type="common">Acidibacillus sulfuroxidans</name>
    <dbReference type="NCBI Taxonomy" id="1765684"/>
    <lineage>
        <taxon>Bacteria</taxon>
        <taxon>Bacillati</taxon>
        <taxon>Bacillota</taxon>
        <taxon>Bacilli</taxon>
        <taxon>Bacillales</taxon>
        <taxon>Alicyclobacillaceae</taxon>
        <taxon>Sulfoacidibacillus</taxon>
    </lineage>
</organism>
<dbReference type="EMBL" id="MPDK01000072">
    <property type="protein sequence ID" value="PWI52212.1"/>
    <property type="molecule type" value="Genomic_DNA"/>
</dbReference>
<dbReference type="Proteomes" id="UP000245380">
    <property type="component" value="Unassembled WGS sequence"/>
</dbReference>
<keyword evidence="2" id="KW-1185">Reference proteome</keyword>
<dbReference type="InterPro" id="IPR017853">
    <property type="entry name" value="GH"/>
</dbReference>
<evidence type="ECO:0000313" key="1">
    <source>
        <dbReference type="EMBL" id="PWI52212.1"/>
    </source>
</evidence>